<dbReference type="EMBL" id="ATAX01000028">
    <property type="protein sequence ID" value="EWM52898.1"/>
    <property type="molecule type" value="Genomic_DNA"/>
</dbReference>
<proteinExistence type="predicted"/>
<feature type="transmembrane region" description="Helical" evidence="1">
    <location>
        <begin position="54"/>
        <end position="76"/>
    </location>
</feature>
<dbReference type="AlphaFoldDB" id="W7UG18"/>
<keyword evidence="3" id="KW-1185">Reference proteome</keyword>
<gene>
    <name evidence="2" type="ORF">RF007C_14895</name>
</gene>
<sequence length="168" mass="18804">MARKLTVLSFISALVFSFFAFEGAFGLNEKLRENHNSDTDNFYNEVLADQHSSLLFPILACISIYLFICFGTAWLAGKLSKAPKPYRVFAVTSGAVCLGTLIAAVIASADTLKDHTIMRALSHSVFFRGWLIIILPLTALVLIADLILWDKYNKKPKISDLHKYNKEM</sequence>
<feature type="transmembrane region" description="Helical" evidence="1">
    <location>
        <begin position="129"/>
        <end position="149"/>
    </location>
</feature>
<protein>
    <submittedName>
        <fullName evidence="2">Uncharacterized protein</fullName>
    </submittedName>
</protein>
<reference evidence="2 3" key="1">
    <citation type="journal article" date="2014" name="PLoS ONE">
        <title>Rumen cellulosomics: divergent fiber-degrading strategies revealed by comparative genome-wide analysis of six ruminococcal strains.</title>
        <authorList>
            <person name="Dassa B."/>
            <person name="Borovok I."/>
            <person name="Ruimy-Israeli V."/>
            <person name="Lamed R."/>
            <person name="Flint H.J."/>
            <person name="Duncan S.H."/>
            <person name="Henrissat B."/>
            <person name="Coutinho P."/>
            <person name="Morrison M."/>
            <person name="Mosoni P."/>
            <person name="Yeoman C.J."/>
            <person name="White B.A."/>
            <person name="Bayer E.A."/>
        </authorList>
    </citation>
    <scope>NUCLEOTIDE SEQUENCE [LARGE SCALE GENOMIC DNA]</scope>
    <source>
        <strain evidence="2 3">007c</strain>
    </source>
</reference>
<keyword evidence="1" id="KW-1133">Transmembrane helix</keyword>
<dbReference type="Proteomes" id="UP000019365">
    <property type="component" value="Unassembled WGS sequence"/>
</dbReference>
<feature type="transmembrane region" description="Helical" evidence="1">
    <location>
        <begin position="88"/>
        <end position="109"/>
    </location>
</feature>
<evidence type="ECO:0000313" key="3">
    <source>
        <dbReference type="Proteomes" id="UP000019365"/>
    </source>
</evidence>
<organism evidence="2 3">
    <name type="scientific">Ruminococcus flavefaciens 007c</name>
    <dbReference type="NCBI Taxonomy" id="1341157"/>
    <lineage>
        <taxon>Bacteria</taxon>
        <taxon>Bacillati</taxon>
        <taxon>Bacillota</taxon>
        <taxon>Clostridia</taxon>
        <taxon>Eubacteriales</taxon>
        <taxon>Oscillospiraceae</taxon>
        <taxon>Ruminococcus</taxon>
    </lineage>
</organism>
<dbReference type="PATRIC" id="fig|1341157.4.peg.2374"/>
<dbReference type="RefSeq" id="WP_037300018.1">
    <property type="nucleotide sequence ID" value="NZ_ATAX01000028.1"/>
</dbReference>
<accession>W7UG18</accession>
<evidence type="ECO:0000256" key="1">
    <source>
        <dbReference type="SAM" id="Phobius"/>
    </source>
</evidence>
<name>W7UG18_RUMFL</name>
<comment type="caution">
    <text evidence="2">The sequence shown here is derived from an EMBL/GenBank/DDBJ whole genome shotgun (WGS) entry which is preliminary data.</text>
</comment>
<evidence type="ECO:0000313" key="2">
    <source>
        <dbReference type="EMBL" id="EWM52898.1"/>
    </source>
</evidence>
<keyword evidence="1" id="KW-0812">Transmembrane</keyword>
<keyword evidence="1" id="KW-0472">Membrane</keyword>